<evidence type="ECO:0000313" key="1">
    <source>
        <dbReference type="EMBL" id="KAK3599894.1"/>
    </source>
</evidence>
<comment type="caution">
    <text evidence="1">The sequence shown here is derived from an EMBL/GenBank/DDBJ whole genome shotgun (WGS) entry which is preliminary data.</text>
</comment>
<accession>A0AAE0W3N1</accession>
<reference evidence="1" key="3">
    <citation type="submission" date="2023-05" db="EMBL/GenBank/DDBJ databases">
        <authorList>
            <person name="Smith C.H."/>
        </authorList>
    </citation>
    <scope>NUCLEOTIDE SEQUENCE</scope>
    <source>
        <strain evidence="1">CHS0354</strain>
        <tissue evidence="1">Mantle</tissue>
    </source>
</reference>
<protein>
    <submittedName>
        <fullName evidence="1">Uncharacterized protein</fullName>
    </submittedName>
</protein>
<keyword evidence="2" id="KW-1185">Reference proteome</keyword>
<proteinExistence type="predicted"/>
<evidence type="ECO:0000313" key="2">
    <source>
        <dbReference type="Proteomes" id="UP001195483"/>
    </source>
</evidence>
<dbReference type="AlphaFoldDB" id="A0AAE0W3N1"/>
<dbReference type="EMBL" id="JAEAOA010001358">
    <property type="protein sequence ID" value="KAK3599894.1"/>
    <property type="molecule type" value="Genomic_DNA"/>
</dbReference>
<reference evidence="1" key="1">
    <citation type="journal article" date="2021" name="Genome Biol. Evol.">
        <title>A High-Quality Reference Genome for a Parasitic Bivalve with Doubly Uniparental Inheritance (Bivalvia: Unionida).</title>
        <authorList>
            <person name="Smith C.H."/>
        </authorList>
    </citation>
    <scope>NUCLEOTIDE SEQUENCE</scope>
    <source>
        <strain evidence="1">CHS0354</strain>
    </source>
</reference>
<reference evidence="1" key="2">
    <citation type="journal article" date="2021" name="Genome Biol. Evol.">
        <title>Developing a high-quality reference genome for a parasitic bivalve with doubly uniparental inheritance (Bivalvia: Unionida).</title>
        <authorList>
            <person name="Smith C.H."/>
        </authorList>
    </citation>
    <scope>NUCLEOTIDE SEQUENCE</scope>
    <source>
        <strain evidence="1">CHS0354</strain>
        <tissue evidence="1">Mantle</tissue>
    </source>
</reference>
<dbReference type="Proteomes" id="UP001195483">
    <property type="component" value="Unassembled WGS sequence"/>
</dbReference>
<sequence>MAGTVVDINNGITQQVRFPNQLSTEEEKVWKDETDLEQTVQEDYVIDTGKMTPVKQRPRRVVLAFAKKDKLTSSKWKNRR</sequence>
<gene>
    <name evidence="1" type="ORF">CHS0354_022474</name>
</gene>
<name>A0AAE0W3N1_9BIVA</name>
<organism evidence="1 2">
    <name type="scientific">Potamilus streckersoni</name>
    <dbReference type="NCBI Taxonomy" id="2493646"/>
    <lineage>
        <taxon>Eukaryota</taxon>
        <taxon>Metazoa</taxon>
        <taxon>Spiralia</taxon>
        <taxon>Lophotrochozoa</taxon>
        <taxon>Mollusca</taxon>
        <taxon>Bivalvia</taxon>
        <taxon>Autobranchia</taxon>
        <taxon>Heteroconchia</taxon>
        <taxon>Palaeoheterodonta</taxon>
        <taxon>Unionida</taxon>
        <taxon>Unionoidea</taxon>
        <taxon>Unionidae</taxon>
        <taxon>Ambleminae</taxon>
        <taxon>Lampsilini</taxon>
        <taxon>Potamilus</taxon>
    </lineage>
</organism>